<protein>
    <recommendedName>
        <fullName evidence="5">Secreted protein</fullName>
    </recommendedName>
</protein>
<evidence type="ECO:0000313" key="4">
    <source>
        <dbReference type="Proteomes" id="UP001194468"/>
    </source>
</evidence>
<organism evidence="3 4">
    <name type="scientific">Boletus edulis BED1</name>
    <dbReference type="NCBI Taxonomy" id="1328754"/>
    <lineage>
        <taxon>Eukaryota</taxon>
        <taxon>Fungi</taxon>
        <taxon>Dikarya</taxon>
        <taxon>Basidiomycota</taxon>
        <taxon>Agaricomycotina</taxon>
        <taxon>Agaricomycetes</taxon>
        <taxon>Agaricomycetidae</taxon>
        <taxon>Boletales</taxon>
        <taxon>Boletineae</taxon>
        <taxon>Boletaceae</taxon>
        <taxon>Boletoideae</taxon>
        <taxon>Boletus</taxon>
    </lineage>
</organism>
<keyword evidence="4" id="KW-1185">Reference proteome</keyword>
<evidence type="ECO:0000256" key="1">
    <source>
        <dbReference type="SAM" id="SignalP"/>
    </source>
</evidence>
<dbReference type="AlphaFoldDB" id="A0AAD4BKU3"/>
<keyword evidence="1" id="KW-0732">Signal</keyword>
<evidence type="ECO:0000313" key="2">
    <source>
        <dbReference type="EMBL" id="KAF8414441.1"/>
    </source>
</evidence>
<feature type="signal peptide" evidence="1">
    <location>
        <begin position="1"/>
        <end position="22"/>
    </location>
</feature>
<sequence>MLRIIFTIHMVTVLTLCSPAETFPVDRVYITSRLLTHMSMFPFSGSASDRREGARLLLILTTAYDTLSFGDHQRPSRALIGGWLAKKHEDHKFPD</sequence>
<proteinExistence type="predicted"/>
<evidence type="ECO:0000313" key="3">
    <source>
        <dbReference type="EMBL" id="KAF8433044.1"/>
    </source>
</evidence>
<accession>A0AAD4BKU3</accession>
<reference evidence="3" key="2">
    <citation type="journal article" date="2020" name="Nat. Commun.">
        <title>Large-scale genome sequencing of mycorrhizal fungi provides insights into the early evolution of symbiotic traits.</title>
        <authorList>
            <person name="Miyauchi S."/>
            <person name="Kiss E."/>
            <person name="Kuo A."/>
            <person name="Drula E."/>
            <person name="Kohler A."/>
            <person name="Sanchez-Garcia M."/>
            <person name="Morin E."/>
            <person name="Andreopoulos B."/>
            <person name="Barry K.W."/>
            <person name="Bonito G."/>
            <person name="Buee M."/>
            <person name="Carver A."/>
            <person name="Chen C."/>
            <person name="Cichocki N."/>
            <person name="Clum A."/>
            <person name="Culley D."/>
            <person name="Crous P.W."/>
            <person name="Fauchery L."/>
            <person name="Girlanda M."/>
            <person name="Hayes R.D."/>
            <person name="Keri Z."/>
            <person name="LaButti K."/>
            <person name="Lipzen A."/>
            <person name="Lombard V."/>
            <person name="Magnuson J."/>
            <person name="Maillard F."/>
            <person name="Murat C."/>
            <person name="Nolan M."/>
            <person name="Ohm R.A."/>
            <person name="Pangilinan J."/>
            <person name="Pereira M.F."/>
            <person name="Perotto S."/>
            <person name="Peter M."/>
            <person name="Pfister S."/>
            <person name="Riley R."/>
            <person name="Sitrit Y."/>
            <person name="Stielow J.B."/>
            <person name="Szollosi G."/>
            <person name="Zifcakova L."/>
            <person name="Stursova M."/>
            <person name="Spatafora J.W."/>
            <person name="Tedersoo L."/>
            <person name="Vaario L.M."/>
            <person name="Yamada A."/>
            <person name="Yan M."/>
            <person name="Wang P."/>
            <person name="Xu J."/>
            <person name="Bruns T."/>
            <person name="Baldrian P."/>
            <person name="Vilgalys R."/>
            <person name="Dunand C."/>
            <person name="Henrissat B."/>
            <person name="Grigoriev I.V."/>
            <person name="Hibbett D."/>
            <person name="Nagy L.G."/>
            <person name="Martin F.M."/>
        </authorList>
    </citation>
    <scope>NUCLEOTIDE SEQUENCE</scope>
    <source>
        <strain evidence="3">BED1</strain>
    </source>
</reference>
<dbReference type="EMBL" id="WHUW01000037">
    <property type="protein sequence ID" value="KAF8433044.1"/>
    <property type="molecule type" value="Genomic_DNA"/>
</dbReference>
<comment type="caution">
    <text evidence="3">The sequence shown here is derived from an EMBL/GenBank/DDBJ whole genome shotgun (WGS) entry which is preliminary data.</text>
</comment>
<name>A0AAD4BKU3_BOLED</name>
<feature type="chain" id="PRO_5042441159" description="Secreted protein" evidence="1">
    <location>
        <begin position="23"/>
        <end position="95"/>
    </location>
</feature>
<evidence type="ECO:0008006" key="5">
    <source>
        <dbReference type="Google" id="ProtNLM"/>
    </source>
</evidence>
<dbReference type="EMBL" id="WHUW01000527">
    <property type="protein sequence ID" value="KAF8414441.1"/>
    <property type="molecule type" value="Genomic_DNA"/>
</dbReference>
<gene>
    <name evidence="2" type="ORF">L210DRAFT_3002613</name>
    <name evidence="3" type="ORF">L210DRAFT_427773</name>
</gene>
<dbReference type="Proteomes" id="UP001194468">
    <property type="component" value="Unassembled WGS sequence"/>
</dbReference>
<reference evidence="3" key="1">
    <citation type="submission" date="2019-10" db="EMBL/GenBank/DDBJ databases">
        <authorList>
            <consortium name="DOE Joint Genome Institute"/>
            <person name="Kuo A."/>
            <person name="Miyauchi S."/>
            <person name="Kiss E."/>
            <person name="Drula E."/>
            <person name="Kohler A."/>
            <person name="Sanchez-Garcia M."/>
            <person name="Andreopoulos B."/>
            <person name="Barry K.W."/>
            <person name="Bonito G."/>
            <person name="Buee M."/>
            <person name="Carver A."/>
            <person name="Chen C."/>
            <person name="Cichocki N."/>
            <person name="Clum A."/>
            <person name="Culley D."/>
            <person name="Crous P.W."/>
            <person name="Fauchery L."/>
            <person name="Girlanda M."/>
            <person name="Hayes R."/>
            <person name="Keri Z."/>
            <person name="LaButti K."/>
            <person name="Lipzen A."/>
            <person name="Lombard V."/>
            <person name="Magnuson J."/>
            <person name="Maillard F."/>
            <person name="Morin E."/>
            <person name="Murat C."/>
            <person name="Nolan M."/>
            <person name="Ohm R."/>
            <person name="Pangilinan J."/>
            <person name="Pereira M."/>
            <person name="Perotto S."/>
            <person name="Peter M."/>
            <person name="Riley R."/>
            <person name="Sitrit Y."/>
            <person name="Stielow B."/>
            <person name="Szollosi G."/>
            <person name="Zifcakova L."/>
            <person name="Stursova M."/>
            <person name="Spatafora J.W."/>
            <person name="Tedersoo L."/>
            <person name="Vaario L.-M."/>
            <person name="Yamada A."/>
            <person name="Yan M."/>
            <person name="Wang P."/>
            <person name="Xu J."/>
            <person name="Bruns T."/>
            <person name="Baldrian P."/>
            <person name="Vilgalys R."/>
            <person name="Henrissat B."/>
            <person name="Grigoriev I.V."/>
            <person name="Hibbett D."/>
            <person name="Nagy L.G."/>
            <person name="Martin F.M."/>
        </authorList>
    </citation>
    <scope>NUCLEOTIDE SEQUENCE</scope>
    <source>
        <strain evidence="3">BED1</strain>
    </source>
</reference>